<feature type="domain" description="Histidine kinase" evidence="9">
    <location>
        <begin position="46"/>
        <end position="267"/>
    </location>
</feature>
<keyword evidence="6" id="KW-0418">Kinase</keyword>
<dbReference type="SUPFAM" id="SSF47384">
    <property type="entry name" value="Homodimeric domain of signal transducing histidine kinase"/>
    <property type="match status" value="1"/>
</dbReference>
<organism evidence="10 11">
    <name type="scientific">Candidatus Aquitaenariimonas noxiae</name>
    <dbReference type="NCBI Taxonomy" id="1974741"/>
    <lineage>
        <taxon>Bacteria</taxon>
        <taxon>Pseudomonadati</taxon>
        <taxon>Candidatus Omnitrophota</taxon>
        <taxon>Candidatus Aquitaenariimonas</taxon>
    </lineage>
</organism>
<dbReference type="GO" id="GO:0005524">
    <property type="term" value="F:ATP binding"/>
    <property type="evidence" value="ECO:0007669"/>
    <property type="project" value="UniProtKB-KW"/>
</dbReference>
<dbReference type="Gene3D" id="1.10.287.130">
    <property type="match status" value="1"/>
</dbReference>
<dbReference type="InterPro" id="IPR036097">
    <property type="entry name" value="HisK_dim/P_sf"/>
</dbReference>
<comment type="caution">
    <text evidence="10">The sequence shown here is derived from an EMBL/GenBank/DDBJ whole genome shotgun (WGS) entry which is preliminary data.</text>
</comment>
<keyword evidence="5" id="KW-0547">Nucleotide-binding</keyword>
<dbReference type="PROSITE" id="PS50109">
    <property type="entry name" value="HIS_KIN"/>
    <property type="match status" value="1"/>
</dbReference>
<protein>
    <recommendedName>
        <fullName evidence="2">histidine kinase</fullName>
        <ecNumber evidence="2">2.7.13.3</ecNumber>
    </recommendedName>
</protein>
<gene>
    <name evidence="10" type="ORF">COS99_08680</name>
</gene>
<dbReference type="SMART" id="SM00387">
    <property type="entry name" value="HATPase_c"/>
    <property type="match status" value="1"/>
</dbReference>
<dbReference type="InterPro" id="IPR005467">
    <property type="entry name" value="His_kinase_dom"/>
</dbReference>
<name>A0A2J0L2T4_9BACT</name>
<dbReference type="CDD" id="cd00075">
    <property type="entry name" value="HATPase"/>
    <property type="match status" value="1"/>
</dbReference>
<keyword evidence="3" id="KW-0597">Phosphoprotein</keyword>
<evidence type="ECO:0000256" key="5">
    <source>
        <dbReference type="ARBA" id="ARBA00022741"/>
    </source>
</evidence>
<evidence type="ECO:0000256" key="6">
    <source>
        <dbReference type="ARBA" id="ARBA00022777"/>
    </source>
</evidence>
<dbReference type="Gene3D" id="3.30.565.10">
    <property type="entry name" value="Histidine kinase-like ATPase, C-terminal domain"/>
    <property type="match status" value="1"/>
</dbReference>
<evidence type="ECO:0000313" key="10">
    <source>
        <dbReference type="EMBL" id="PIU40817.1"/>
    </source>
</evidence>
<evidence type="ECO:0000256" key="2">
    <source>
        <dbReference type="ARBA" id="ARBA00012438"/>
    </source>
</evidence>
<evidence type="ECO:0000259" key="9">
    <source>
        <dbReference type="PROSITE" id="PS50109"/>
    </source>
</evidence>
<dbReference type="AlphaFoldDB" id="A0A2J0L2T4"/>
<dbReference type="PRINTS" id="PR00344">
    <property type="entry name" value="BCTRLSENSOR"/>
</dbReference>
<dbReference type="InterPro" id="IPR003594">
    <property type="entry name" value="HATPase_dom"/>
</dbReference>
<evidence type="ECO:0000256" key="4">
    <source>
        <dbReference type="ARBA" id="ARBA00022679"/>
    </source>
</evidence>
<dbReference type="EC" id="2.7.13.3" evidence="2"/>
<keyword evidence="4" id="KW-0808">Transferase</keyword>
<dbReference type="InterPro" id="IPR036890">
    <property type="entry name" value="HATPase_C_sf"/>
</dbReference>
<evidence type="ECO:0000313" key="11">
    <source>
        <dbReference type="Proteomes" id="UP000230052"/>
    </source>
</evidence>
<dbReference type="Proteomes" id="UP000230052">
    <property type="component" value="Unassembled WGS sequence"/>
</dbReference>
<dbReference type="GO" id="GO:0000155">
    <property type="term" value="F:phosphorelay sensor kinase activity"/>
    <property type="evidence" value="ECO:0007669"/>
    <property type="project" value="InterPro"/>
</dbReference>
<dbReference type="PANTHER" id="PTHR43065:SF10">
    <property type="entry name" value="PEROXIDE STRESS-ACTIVATED HISTIDINE KINASE MAK3"/>
    <property type="match status" value="1"/>
</dbReference>
<sequence length="267" mass="29649">MDILLPLARTLAIAITNAKLFEELSKTQAEAAQREKMAVIGTLSAGINHEICNPLGIARGQCEAFLLNYKEGLYKDKSEKELLDKAVNIMNKTITEIDRATAVTKRLSAFAKPIKELKADEVVVKDEVHEVMTLVGHELKLEKIDFVEEIPKDLPRILADRKQVQEIFFNLIRNAGQAIGENGKIIVRAKKSPGNKVLVEIEDTGHGIPEDKLDVIFNPFYTTKEPGKGTGLGLFIVRQVIEKNRGRISVRSKVGVGTTFTLEFQST</sequence>
<evidence type="ECO:0000256" key="7">
    <source>
        <dbReference type="ARBA" id="ARBA00022840"/>
    </source>
</evidence>
<evidence type="ECO:0000256" key="3">
    <source>
        <dbReference type="ARBA" id="ARBA00022553"/>
    </source>
</evidence>
<keyword evidence="8" id="KW-0902">Two-component regulatory system</keyword>
<dbReference type="PANTHER" id="PTHR43065">
    <property type="entry name" value="SENSOR HISTIDINE KINASE"/>
    <property type="match status" value="1"/>
</dbReference>
<dbReference type="SUPFAM" id="SSF55874">
    <property type="entry name" value="ATPase domain of HSP90 chaperone/DNA topoisomerase II/histidine kinase"/>
    <property type="match status" value="1"/>
</dbReference>
<evidence type="ECO:0000256" key="1">
    <source>
        <dbReference type="ARBA" id="ARBA00000085"/>
    </source>
</evidence>
<reference evidence="10 11" key="1">
    <citation type="submission" date="2017-09" db="EMBL/GenBank/DDBJ databases">
        <title>Depth-based differentiation of microbial function through sediment-hosted aquifers and enrichment of novel symbionts in the deep terrestrial subsurface.</title>
        <authorList>
            <person name="Probst A.J."/>
            <person name="Ladd B."/>
            <person name="Jarett J.K."/>
            <person name="Geller-Mcgrath D.E."/>
            <person name="Sieber C.M."/>
            <person name="Emerson J.B."/>
            <person name="Anantharaman K."/>
            <person name="Thomas B.C."/>
            <person name="Malmstrom R."/>
            <person name="Stieglmeier M."/>
            <person name="Klingl A."/>
            <person name="Woyke T."/>
            <person name="Ryan C.M."/>
            <person name="Banfield J.F."/>
        </authorList>
    </citation>
    <scope>NUCLEOTIDE SEQUENCE [LARGE SCALE GENOMIC DNA]</scope>
    <source>
        <strain evidence="10">CG07_land_8_20_14_0_80_42_15</strain>
    </source>
</reference>
<dbReference type="EMBL" id="PEWV01000077">
    <property type="protein sequence ID" value="PIU40817.1"/>
    <property type="molecule type" value="Genomic_DNA"/>
</dbReference>
<dbReference type="Pfam" id="PF02518">
    <property type="entry name" value="HATPase_c"/>
    <property type="match status" value="1"/>
</dbReference>
<accession>A0A2J0L2T4</accession>
<dbReference type="InterPro" id="IPR004358">
    <property type="entry name" value="Sig_transdc_His_kin-like_C"/>
</dbReference>
<proteinExistence type="predicted"/>
<keyword evidence="7" id="KW-0067">ATP-binding</keyword>
<evidence type="ECO:0000256" key="8">
    <source>
        <dbReference type="ARBA" id="ARBA00023012"/>
    </source>
</evidence>
<comment type="catalytic activity">
    <reaction evidence="1">
        <text>ATP + protein L-histidine = ADP + protein N-phospho-L-histidine.</text>
        <dbReference type="EC" id="2.7.13.3"/>
    </reaction>
</comment>